<keyword evidence="7" id="KW-1185">Reference proteome</keyword>
<evidence type="ECO:0000313" key="6">
    <source>
        <dbReference type="EMBL" id="KIE10957.1"/>
    </source>
</evidence>
<dbReference type="GO" id="GO:0003700">
    <property type="term" value="F:DNA-binding transcription factor activity"/>
    <property type="evidence" value="ECO:0007669"/>
    <property type="project" value="InterPro"/>
</dbReference>
<organism evidence="6">
    <name type="scientific">Tolypothrix bouteillei VB521301</name>
    <dbReference type="NCBI Taxonomy" id="1479485"/>
    <lineage>
        <taxon>Bacteria</taxon>
        <taxon>Bacillati</taxon>
        <taxon>Cyanobacteriota</taxon>
        <taxon>Cyanophyceae</taxon>
        <taxon>Nostocales</taxon>
        <taxon>Tolypothrichaceae</taxon>
        <taxon>Tolypothrix</taxon>
    </lineage>
</organism>
<evidence type="ECO:0000259" key="4">
    <source>
        <dbReference type="PROSITE" id="PS50995"/>
    </source>
</evidence>
<reference evidence="5" key="2">
    <citation type="submission" date="2019-11" db="EMBL/GenBank/DDBJ databases">
        <title>Improved Assembly of Tolypothrix boutellei genome.</title>
        <authorList>
            <person name="Sarangi A.N."/>
            <person name="Mukherjee M."/>
            <person name="Ghosh S."/>
            <person name="Singh D."/>
            <person name="Das A."/>
            <person name="Kant S."/>
            <person name="Prusty A."/>
            <person name="Tripathy S."/>
        </authorList>
    </citation>
    <scope>NUCLEOTIDE SEQUENCE</scope>
    <source>
        <strain evidence="5">VB521301</strain>
    </source>
</reference>
<dbReference type="InterPro" id="IPR036388">
    <property type="entry name" value="WH-like_DNA-bd_sf"/>
</dbReference>
<dbReference type="OrthoDB" id="6400170at2"/>
<protein>
    <submittedName>
        <fullName evidence="5 6">Transcriptional regulator</fullName>
    </submittedName>
</protein>
<dbReference type="PROSITE" id="PS50995">
    <property type="entry name" value="HTH_MARR_2"/>
    <property type="match status" value="1"/>
</dbReference>
<dbReference type="Pfam" id="PF01047">
    <property type="entry name" value="MarR"/>
    <property type="match status" value="1"/>
</dbReference>
<dbReference type="EMBL" id="JHEG04000001">
    <property type="protein sequence ID" value="KAF3886998.1"/>
    <property type="molecule type" value="Genomic_DNA"/>
</dbReference>
<dbReference type="EMBL" id="JHEG02000048">
    <property type="protein sequence ID" value="KIE10957.1"/>
    <property type="molecule type" value="Genomic_DNA"/>
</dbReference>
<name>A0A0C1N8H7_9CYAN</name>
<evidence type="ECO:0000313" key="5">
    <source>
        <dbReference type="EMBL" id="KAF3886998.1"/>
    </source>
</evidence>
<evidence type="ECO:0000256" key="1">
    <source>
        <dbReference type="ARBA" id="ARBA00023015"/>
    </source>
</evidence>
<dbReference type="RefSeq" id="WP_038083889.1">
    <property type="nucleotide sequence ID" value="NZ_JHEG04000001.1"/>
</dbReference>
<proteinExistence type="predicted"/>
<feature type="domain" description="HTH marR-type" evidence="4">
    <location>
        <begin position="7"/>
        <end position="139"/>
    </location>
</feature>
<dbReference type="AlphaFoldDB" id="A0A0C1N8H7"/>
<dbReference type="PANTHER" id="PTHR42756:SF1">
    <property type="entry name" value="TRANSCRIPTIONAL REPRESSOR OF EMRAB OPERON"/>
    <property type="match status" value="1"/>
</dbReference>
<sequence length="142" mass="16441">MAEKPTQETLCYLIVQVCKAHRNEACKVLSDMGLHIGQEILLIHLWENDGLIQSDLAFKMQVEAPTLTKMLNRMEIVGLLQRRRDEEDARICRIYLTDAGRALQKPVQTAWNLLEERILANLTLEEQLLLRRLLLQVHNNLS</sequence>
<dbReference type="Proteomes" id="UP000029738">
    <property type="component" value="Unassembled WGS sequence"/>
</dbReference>
<dbReference type="InterPro" id="IPR036390">
    <property type="entry name" value="WH_DNA-bd_sf"/>
</dbReference>
<dbReference type="InterPro" id="IPR000835">
    <property type="entry name" value="HTH_MarR-typ"/>
</dbReference>
<dbReference type="PRINTS" id="PR00598">
    <property type="entry name" value="HTHMARR"/>
</dbReference>
<comment type="caution">
    <text evidence="6">The sequence shown here is derived from an EMBL/GenBank/DDBJ whole genome shotgun (WGS) entry which is preliminary data.</text>
</comment>
<dbReference type="Gene3D" id="1.10.10.10">
    <property type="entry name" value="Winged helix-like DNA-binding domain superfamily/Winged helix DNA-binding domain"/>
    <property type="match status" value="1"/>
</dbReference>
<keyword evidence="1" id="KW-0805">Transcription regulation</keyword>
<gene>
    <name evidence="6" type="ORF">DA73_0221215</name>
    <name evidence="5" type="ORF">DA73_0400017040</name>
</gene>
<dbReference type="PANTHER" id="PTHR42756">
    <property type="entry name" value="TRANSCRIPTIONAL REGULATOR, MARR"/>
    <property type="match status" value="1"/>
</dbReference>
<dbReference type="STRING" id="1479485.DA73_0221215"/>
<evidence type="ECO:0000256" key="3">
    <source>
        <dbReference type="ARBA" id="ARBA00023163"/>
    </source>
</evidence>
<dbReference type="GO" id="GO:0003677">
    <property type="term" value="F:DNA binding"/>
    <property type="evidence" value="ECO:0007669"/>
    <property type="project" value="UniProtKB-KW"/>
</dbReference>
<evidence type="ECO:0000256" key="2">
    <source>
        <dbReference type="ARBA" id="ARBA00023125"/>
    </source>
</evidence>
<dbReference type="SMART" id="SM00347">
    <property type="entry name" value="HTH_MARR"/>
    <property type="match status" value="1"/>
</dbReference>
<keyword evidence="3" id="KW-0804">Transcription</keyword>
<reference evidence="6" key="1">
    <citation type="journal article" date="2015" name="Genome Announc.">
        <title>Draft Genome Sequence of Tolypothrix boutellei Strain VB521301.</title>
        <authorList>
            <person name="Chandrababunaidu M.M."/>
            <person name="Singh D."/>
            <person name="Sen D."/>
            <person name="Bhan S."/>
            <person name="Das S."/>
            <person name="Gupta A."/>
            <person name="Adhikary S.P."/>
            <person name="Tripathy S."/>
        </authorList>
    </citation>
    <scope>NUCLEOTIDE SEQUENCE</scope>
    <source>
        <strain evidence="6">VB521301</strain>
    </source>
</reference>
<evidence type="ECO:0000313" key="7">
    <source>
        <dbReference type="Proteomes" id="UP000029738"/>
    </source>
</evidence>
<accession>A0A0C1N8H7</accession>
<keyword evidence="2" id="KW-0238">DNA-binding</keyword>
<dbReference type="SUPFAM" id="SSF46785">
    <property type="entry name" value="Winged helix' DNA-binding domain"/>
    <property type="match status" value="1"/>
</dbReference>